<evidence type="ECO:0000259" key="1">
    <source>
        <dbReference type="Pfam" id="PF03171"/>
    </source>
</evidence>
<dbReference type="InterPro" id="IPR026992">
    <property type="entry name" value="DIOX_N"/>
</dbReference>
<dbReference type="AlphaFoldDB" id="A0A7S2NTQ0"/>
<feature type="domain" description="Non-haem dioxygenase N-terminal" evidence="2">
    <location>
        <begin position="4"/>
        <end position="115"/>
    </location>
</feature>
<dbReference type="InterPro" id="IPR050231">
    <property type="entry name" value="Iron_ascorbate_oxido_reductase"/>
</dbReference>
<dbReference type="SUPFAM" id="SSF51197">
    <property type="entry name" value="Clavaminate synthase-like"/>
    <property type="match status" value="1"/>
</dbReference>
<evidence type="ECO:0000259" key="2">
    <source>
        <dbReference type="Pfam" id="PF14226"/>
    </source>
</evidence>
<dbReference type="Pfam" id="PF03171">
    <property type="entry name" value="2OG-FeII_Oxy"/>
    <property type="match status" value="1"/>
</dbReference>
<dbReference type="Gene3D" id="2.60.120.330">
    <property type="entry name" value="B-lactam Antibiotic, Isopenicillin N Synthase, Chain"/>
    <property type="match status" value="1"/>
</dbReference>
<accession>A0A7S2NTQ0</accession>
<feature type="domain" description="Isopenicillin N synthase-like Fe(2+) 2OG dioxygenase" evidence="1">
    <location>
        <begin position="175"/>
        <end position="298"/>
    </location>
</feature>
<protein>
    <recommendedName>
        <fullName evidence="4">Fe2OG dioxygenase domain-containing protein</fullName>
    </recommendedName>
</protein>
<dbReference type="InterPro" id="IPR044861">
    <property type="entry name" value="IPNS-like_FE2OG_OXY"/>
</dbReference>
<proteinExistence type="predicted"/>
<name>A0A7S2NTQ0_9DINO</name>
<dbReference type="PANTHER" id="PTHR47990">
    <property type="entry name" value="2-OXOGLUTARATE (2OG) AND FE(II)-DEPENDENT OXYGENASE SUPERFAMILY PROTEIN-RELATED"/>
    <property type="match status" value="1"/>
</dbReference>
<evidence type="ECO:0008006" key="4">
    <source>
        <dbReference type="Google" id="ProtNLM"/>
    </source>
</evidence>
<dbReference type="EMBL" id="HBGW01034282">
    <property type="protein sequence ID" value="CAD9557697.1"/>
    <property type="molecule type" value="Transcribed_RNA"/>
</dbReference>
<organism evidence="3">
    <name type="scientific">Zooxanthella nutricula</name>
    <dbReference type="NCBI Taxonomy" id="1333877"/>
    <lineage>
        <taxon>Eukaryota</taxon>
        <taxon>Sar</taxon>
        <taxon>Alveolata</taxon>
        <taxon>Dinophyceae</taxon>
        <taxon>Peridiniales</taxon>
        <taxon>Peridiniales incertae sedis</taxon>
        <taxon>Zooxanthella</taxon>
    </lineage>
</organism>
<dbReference type="Pfam" id="PF14226">
    <property type="entry name" value="DIOX_N"/>
    <property type="match status" value="1"/>
</dbReference>
<sequence length="349" mass="37941">MAAIPTIDFAPFLADEGCVVGESPTAGQFRVAEQIDGAMREHGFLYMDLGIPGDEVQAMFDIGRLMFERPEHEKCAELARWTADTNQGYVPMLTEGLNPKRAPDVRDGFVVKSPHVFDNDLRGTPAGFDQAVSAFWDKLEVATRRFGFACALALGLPSSDLDFFAKHFGRCDMCAMKYNHYPPCDFVPGSTDGSSGSAALRTGEHTDFGVFTFLFMHGEARGLQARKTKEGDALSVENTEGADGAWLDVPGRGGAVAVVNSGAMLAQWTNDVWKATAHRVIVPDAEEASQHRYTLPFFAVADTSAVVETHPVLVPEGEKPRYAPTTSGEYIRMRLKAMEDGGQKLPVAP</sequence>
<evidence type="ECO:0000313" key="3">
    <source>
        <dbReference type="EMBL" id="CAD9557697.1"/>
    </source>
</evidence>
<reference evidence="3" key="1">
    <citation type="submission" date="2021-01" db="EMBL/GenBank/DDBJ databases">
        <authorList>
            <person name="Corre E."/>
            <person name="Pelletier E."/>
            <person name="Niang G."/>
            <person name="Scheremetjew M."/>
            <person name="Finn R."/>
            <person name="Kale V."/>
            <person name="Holt S."/>
            <person name="Cochrane G."/>
            <person name="Meng A."/>
            <person name="Brown T."/>
            <person name="Cohen L."/>
        </authorList>
    </citation>
    <scope>NUCLEOTIDE SEQUENCE</scope>
    <source>
        <strain evidence="3">RCC3387</strain>
    </source>
</reference>
<dbReference type="InterPro" id="IPR027443">
    <property type="entry name" value="IPNS-like_sf"/>
</dbReference>
<gene>
    <name evidence="3" type="ORF">BRAN1462_LOCUS21682</name>
</gene>